<feature type="non-terminal residue" evidence="1">
    <location>
        <position position="1"/>
    </location>
</feature>
<sequence length="149" mass="16844">YVANLASNLTLTKSKNIISGIDDIKNGEIPYSRIGIRLGTASEDYYLQQISAFSRNFRSLKSPQDLYDSLLNDVIDASFLDSGVAEYITNNVYCNLTLVGAEFDKSEFGIVVPKDWAYEQDLDVKILELRESGELDRLEEKWFQKNGCP</sequence>
<dbReference type="EMBL" id="CAJOBD010060651">
    <property type="protein sequence ID" value="CAF4381816.1"/>
    <property type="molecule type" value="Genomic_DNA"/>
</dbReference>
<proteinExistence type="predicted"/>
<dbReference type="AlphaFoldDB" id="A0A820N2K0"/>
<name>A0A820N2K0_9BILA</name>
<dbReference type="Gene3D" id="3.40.190.10">
    <property type="entry name" value="Periplasmic binding protein-like II"/>
    <property type="match status" value="1"/>
</dbReference>
<dbReference type="InterPro" id="IPR015683">
    <property type="entry name" value="Ionotropic_Glu_rcpt"/>
</dbReference>
<gene>
    <name evidence="1" type="ORF">JBS370_LOCUS42877</name>
</gene>
<dbReference type="Proteomes" id="UP000663836">
    <property type="component" value="Unassembled WGS sequence"/>
</dbReference>
<evidence type="ECO:0000313" key="1">
    <source>
        <dbReference type="EMBL" id="CAF4381816.1"/>
    </source>
</evidence>
<evidence type="ECO:0000313" key="2">
    <source>
        <dbReference type="Proteomes" id="UP000663836"/>
    </source>
</evidence>
<accession>A0A820N2K0</accession>
<protein>
    <recommendedName>
        <fullName evidence="3">Amino acid ABC transporter substrate-binding protein</fullName>
    </recommendedName>
</protein>
<dbReference type="SUPFAM" id="SSF53850">
    <property type="entry name" value="Periplasmic binding protein-like II"/>
    <property type="match status" value="1"/>
</dbReference>
<reference evidence="1" key="1">
    <citation type="submission" date="2021-02" db="EMBL/GenBank/DDBJ databases">
        <authorList>
            <person name="Nowell W R."/>
        </authorList>
    </citation>
    <scope>NUCLEOTIDE SEQUENCE</scope>
</reference>
<feature type="non-terminal residue" evidence="1">
    <location>
        <position position="149"/>
    </location>
</feature>
<evidence type="ECO:0008006" key="3">
    <source>
        <dbReference type="Google" id="ProtNLM"/>
    </source>
</evidence>
<comment type="caution">
    <text evidence="1">The sequence shown here is derived from an EMBL/GenBank/DDBJ whole genome shotgun (WGS) entry which is preliminary data.</text>
</comment>
<organism evidence="1 2">
    <name type="scientific">Rotaria sordida</name>
    <dbReference type="NCBI Taxonomy" id="392033"/>
    <lineage>
        <taxon>Eukaryota</taxon>
        <taxon>Metazoa</taxon>
        <taxon>Spiralia</taxon>
        <taxon>Gnathifera</taxon>
        <taxon>Rotifera</taxon>
        <taxon>Eurotatoria</taxon>
        <taxon>Bdelloidea</taxon>
        <taxon>Philodinida</taxon>
        <taxon>Philodinidae</taxon>
        <taxon>Rotaria</taxon>
    </lineage>
</organism>
<dbReference type="PANTHER" id="PTHR18966">
    <property type="entry name" value="IONOTROPIC GLUTAMATE RECEPTOR"/>
    <property type="match status" value="1"/>
</dbReference>